<reference evidence="1" key="2">
    <citation type="submission" date="2021-08" db="EMBL/GenBank/DDBJ databases">
        <authorList>
            <person name="Tani A."/>
            <person name="Ola A."/>
            <person name="Ogura Y."/>
            <person name="Katsura K."/>
            <person name="Hayashi T."/>
        </authorList>
    </citation>
    <scope>NUCLEOTIDE SEQUENCE</scope>
    <source>
        <strain evidence="1">DSM 16372</strain>
    </source>
</reference>
<dbReference type="AlphaFoldDB" id="A0AAV4ZUZ1"/>
<dbReference type="Gene3D" id="3.90.280.10">
    <property type="entry name" value="PEBP-like"/>
    <property type="match status" value="1"/>
</dbReference>
<evidence type="ECO:0000313" key="1">
    <source>
        <dbReference type="EMBL" id="GJD91365.1"/>
    </source>
</evidence>
<organism evidence="1 2">
    <name type="scientific">Methylobacterium hispanicum</name>
    <dbReference type="NCBI Taxonomy" id="270350"/>
    <lineage>
        <taxon>Bacteria</taxon>
        <taxon>Pseudomonadati</taxon>
        <taxon>Pseudomonadota</taxon>
        <taxon>Alphaproteobacteria</taxon>
        <taxon>Hyphomicrobiales</taxon>
        <taxon>Methylobacteriaceae</taxon>
        <taxon>Methylobacterium</taxon>
    </lineage>
</organism>
<dbReference type="EMBL" id="BPQO01000026">
    <property type="protein sequence ID" value="GJD91365.1"/>
    <property type="molecule type" value="Genomic_DNA"/>
</dbReference>
<protein>
    <recommendedName>
        <fullName evidence="3">Phosphatidylethanolamine-binding protein</fullName>
    </recommendedName>
</protein>
<gene>
    <name evidence="1" type="ORF">BHAOGJBA_4913</name>
</gene>
<dbReference type="Proteomes" id="UP001055247">
    <property type="component" value="Unassembled WGS sequence"/>
</dbReference>
<sequence>MLEKLPHAVGEALSGLRAGLEKTAYHATFAAVPEGIALTSPAFADGQAIPARFTADGAGSAPPLAWAGLPEGTRSLVLLVEDADSPTPEPLVHLIAPDLDPAAGRLTEGATGAETGRNSFLKQGWLPPDPPCGHGPHRYVFQAYALSVALALTEAPGRGALIDAMAGRVLTKGCLTGTYARP</sequence>
<evidence type="ECO:0000313" key="2">
    <source>
        <dbReference type="Proteomes" id="UP001055247"/>
    </source>
</evidence>
<dbReference type="SUPFAM" id="SSF49777">
    <property type="entry name" value="PEBP-like"/>
    <property type="match status" value="1"/>
</dbReference>
<dbReference type="PANTHER" id="PTHR30289">
    <property type="entry name" value="UNCHARACTERIZED PROTEIN YBCL-RELATED"/>
    <property type="match status" value="1"/>
</dbReference>
<dbReference type="Pfam" id="PF01161">
    <property type="entry name" value="PBP"/>
    <property type="match status" value="1"/>
</dbReference>
<comment type="caution">
    <text evidence="1">The sequence shown here is derived from an EMBL/GenBank/DDBJ whole genome shotgun (WGS) entry which is preliminary data.</text>
</comment>
<reference evidence="1" key="1">
    <citation type="journal article" date="2016" name="Front. Microbiol.">
        <title>Genome Sequence of the Piezophilic, Mesophilic Sulfate-Reducing Bacterium Desulfovibrio indicus J2T.</title>
        <authorList>
            <person name="Cao J."/>
            <person name="Maignien L."/>
            <person name="Shao Z."/>
            <person name="Alain K."/>
            <person name="Jebbar M."/>
        </authorList>
    </citation>
    <scope>NUCLEOTIDE SEQUENCE</scope>
    <source>
        <strain evidence="1">DSM 16372</strain>
    </source>
</reference>
<keyword evidence="2" id="KW-1185">Reference proteome</keyword>
<name>A0AAV4ZUZ1_9HYPH</name>
<dbReference type="InterPro" id="IPR005247">
    <property type="entry name" value="YbhB_YbcL/LppC-like"/>
</dbReference>
<dbReference type="PANTHER" id="PTHR30289:SF1">
    <property type="entry name" value="PEBP (PHOSPHATIDYLETHANOLAMINE-BINDING PROTEIN) FAMILY PROTEIN"/>
    <property type="match status" value="1"/>
</dbReference>
<proteinExistence type="predicted"/>
<dbReference type="RefSeq" id="WP_066927260.1">
    <property type="nucleotide sequence ID" value="NZ_BPQO01000026.1"/>
</dbReference>
<dbReference type="InterPro" id="IPR036610">
    <property type="entry name" value="PEBP-like_sf"/>
</dbReference>
<dbReference type="InterPro" id="IPR008914">
    <property type="entry name" value="PEBP"/>
</dbReference>
<evidence type="ECO:0008006" key="3">
    <source>
        <dbReference type="Google" id="ProtNLM"/>
    </source>
</evidence>
<accession>A0AAV4ZUZ1</accession>
<dbReference type="CDD" id="cd00865">
    <property type="entry name" value="PEBP_bact_arch"/>
    <property type="match status" value="1"/>
</dbReference>